<reference evidence="2 3" key="1">
    <citation type="submission" date="2024-11" db="EMBL/GenBank/DDBJ databases">
        <authorList>
            <person name="Heng Y.C."/>
            <person name="Lim A.C.H."/>
            <person name="Lee J.K.Y."/>
            <person name="Kittelmann S."/>
        </authorList>
    </citation>
    <scope>NUCLEOTIDE SEQUENCE [LARGE SCALE GENOMIC DNA]</scope>
    <source>
        <strain evidence="2 3">WILCCON 0269</strain>
    </source>
</reference>
<protein>
    <recommendedName>
        <fullName evidence="4">DUF5673 domain-containing protein</fullName>
    </recommendedName>
</protein>
<feature type="transmembrane region" description="Helical" evidence="1">
    <location>
        <begin position="12"/>
        <end position="30"/>
    </location>
</feature>
<dbReference type="RefSeq" id="WP_406793340.1">
    <property type="nucleotide sequence ID" value="NZ_JBJHZX010000027.1"/>
</dbReference>
<accession>A0ABW8SNJ7</accession>
<gene>
    <name evidence="2" type="ORF">ACJDU8_16975</name>
</gene>
<evidence type="ECO:0008006" key="4">
    <source>
        <dbReference type="Google" id="ProtNLM"/>
    </source>
</evidence>
<dbReference type="EMBL" id="JBJHZX010000027">
    <property type="protein sequence ID" value="MFL0197237.1"/>
    <property type="molecule type" value="Genomic_DNA"/>
</dbReference>
<organism evidence="2 3">
    <name type="scientific">Candidatus Clostridium eludens</name>
    <dbReference type="NCBI Taxonomy" id="3381663"/>
    <lineage>
        <taxon>Bacteria</taxon>
        <taxon>Bacillati</taxon>
        <taxon>Bacillota</taxon>
        <taxon>Clostridia</taxon>
        <taxon>Eubacteriales</taxon>
        <taxon>Clostridiaceae</taxon>
        <taxon>Clostridium</taxon>
    </lineage>
</organism>
<evidence type="ECO:0000256" key="1">
    <source>
        <dbReference type="SAM" id="Phobius"/>
    </source>
</evidence>
<evidence type="ECO:0000313" key="3">
    <source>
        <dbReference type="Proteomes" id="UP001623660"/>
    </source>
</evidence>
<evidence type="ECO:0000313" key="2">
    <source>
        <dbReference type="EMBL" id="MFL0197237.1"/>
    </source>
</evidence>
<dbReference type="Proteomes" id="UP001623660">
    <property type="component" value="Unassembled WGS sequence"/>
</dbReference>
<proteinExistence type="predicted"/>
<keyword evidence="1" id="KW-1133">Transmembrane helix</keyword>
<keyword evidence="1" id="KW-0812">Transmembrane</keyword>
<name>A0ABW8SNJ7_9CLOT</name>
<comment type="caution">
    <text evidence="2">The sequence shown here is derived from an EMBL/GenBank/DDBJ whole genome shotgun (WGS) entry which is preliminary data.</text>
</comment>
<sequence length="146" mass="17208">MDKVNKDDLIKSLKMFCTTFIFVVLIYIITTKFLYGKEKITLDRVSLCAFSISLGSSVGYFKRYKKYSTKIMFKEISNENIVVELQEIMKNMHWSIQNINSNHMVFKSSPLRTFLTEYLIMNINDSTVELTGPQYYVEKILERLQK</sequence>
<keyword evidence="3" id="KW-1185">Reference proteome</keyword>
<feature type="transmembrane region" description="Helical" evidence="1">
    <location>
        <begin position="42"/>
        <end position="61"/>
    </location>
</feature>
<keyword evidence="1" id="KW-0472">Membrane</keyword>